<feature type="binding site" evidence="17">
    <location>
        <position position="458"/>
    </location>
    <ligand>
        <name>AMP</name>
        <dbReference type="ChEBI" id="CHEBI:456215"/>
    </ligand>
</feature>
<dbReference type="InterPro" id="IPR004443">
    <property type="entry name" value="YjeF_N_dom"/>
</dbReference>
<evidence type="ECO:0000256" key="8">
    <source>
        <dbReference type="ARBA" id="ARBA00022857"/>
    </source>
</evidence>
<dbReference type="Pfam" id="PF01256">
    <property type="entry name" value="Carb_kinase"/>
    <property type="match status" value="1"/>
</dbReference>
<comment type="catalytic activity">
    <reaction evidence="15 17 19">
        <text>(6S)-NADHX + ADP = AMP + phosphate + NADH + H(+)</text>
        <dbReference type="Rhea" id="RHEA:32223"/>
        <dbReference type="ChEBI" id="CHEBI:15378"/>
        <dbReference type="ChEBI" id="CHEBI:43474"/>
        <dbReference type="ChEBI" id="CHEBI:57945"/>
        <dbReference type="ChEBI" id="CHEBI:64074"/>
        <dbReference type="ChEBI" id="CHEBI:456215"/>
        <dbReference type="ChEBI" id="CHEBI:456216"/>
        <dbReference type="EC" id="4.2.1.136"/>
    </reaction>
</comment>
<dbReference type="SUPFAM" id="SSF64153">
    <property type="entry name" value="YjeF N-terminal domain-like"/>
    <property type="match status" value="1"/>
</dbReference>
<dbReference type="HAMAP" id="MF_01966">
    <property type="entry name" value="NADHX_epimerase"/>
    <property type="match status" value="1"/>
</dbReference>
<dbReference type="NCBIfam" id="TIGR00197">
    <property type="entry name" value="yjeF_nterm"/>
    <property type="match status" value="1"/>
</dbReference>
<comment type="caution">
    <text evidence="22">The sequence shown here is derived from an EMBL/GenBank/DDBJ whole genome shotgun (WGS) entry which is preliminary data.</text>
</comment>
<evidence type="ECO:0000256" key="7">
    <source>
        <dbReference type="ARBA" id="ARBA00022840"/>
    </source>
</evidence>
<feature type="binding site" evidence="18">
    <location>
        <begin position="56"/>
        <end position="60"/>
    </location>
    <ligand>
        <name>(6S)-NADPHX</name>
        <dbReference type="ChEBI" id="CHEBI:64076"/>
    </ligand>
</feature>
<sequence>MKVVTGGQMQQIDAKTIEGIGIPAMVLMERAGVVTAARIVEKFPPCDVCVLCGPGNNGGDGIVVARELYNHGFNVRVFIASHMEGLNDDCRFQYKIAENLGIEVIFKSNIKEADLRDSLVVDALFGTGLNKPVKDALAKTIETVNSRGRSVISVDIPSGISADNGEILGKAIRANATVTFGLPKRGHLLYPGKDHTGELFVENIGFPYQFLNSDTIHCDLVEKTFMSMLIPSRPPYAYKGNFGHVLVVGGSMGRTGAALMTARASMRAGSGLVTIGVPVSLMDAYQARVTEEMTLPLADKGKGNFSKKSINDILDFAEKRCDVIALGPGMGVDNDTVEIVKEIIANSTVPVVVDADGINSLALMKYHDRISALNTSASPVIITPHTVEMARILSDTRSNLTTKCVAIERDRIETASSFAAESTSYVVLKGVPTVTADPEGNTFINPTGSPSMATAGSGDVLTGVVASLIGQGLPPLYATILGVYLHGLTGEIAATKTGLHSTVASDLIDNISPAINFLLND</sequence>
<evidence type="ECO:0000256" key="16">
    <source>
        <dbReference type="ARBA" id="ARBA00049209"/>
    </source>
</evidence>
<evidence type="ECO:0000256" key="18">
    <source>
        <dbReference type="HAMAP-Rule" id="MF_01966"/>
    </source>
</evidence>
<feature type="binding site" evidence="18">
    <location>
        <begin position="126"/>
        <end position="132"/>
    </location>
    <ligand>
        <name>(6S)-NADPHX</name>
        <dbReference type="ChEBI" id="CHEBI:64076"/>
    </ligand>
</feature>
<comment type="function">
    <text evidence="14 19">Bifunctional enzyme that catalyzes the epimerization of the S- and R-forms of NAD(P)HX and the dehydration of the S-form of NAD(P)HX at the expense of ADP, which is converted to AMP. This allows the repair of both epimers of NAD(P)HX, a damaged form of NAD(P)H that is a result of enzymatic or heat-dependent hydration.</text>
</comment>
<evidence type="ECO:0000256" key="9">
    <source>
        <dbReference type="ARBA" id="ARBA00022958"/>
    </source>
</evidence>
<comment type="similarity">
    <text evidence="3 19">In the N-terminal section; belongs to the NnrE/AIBP family.</text>
</comment>
<evidence type="ECO:0000256" key="3">
    <source>
        <dbReference type="ARBA" id="ARBA00006001"/>
    </source>
</evidence>
<keyword evidence="13" id="KW-0511">Multifunctional enzyme</keyword>
<organism evidence="22 23">
    <name type="scientific">Candidatus Magnetominusculus xianensis</name>
    <dbReference type="NCBI Taxonomy" id="1748249"/>
    <lineage>
        <taxon>Bacteria</taxon>
        <taxon>Pseudomonadati</taxon>
        <taxon>Nitrospirota</taxon>
        <taxon>Nitrospiria</taxon>
        <taxon>Nitrospirales</taxon>
        <taxon>Nitrospiraceae</taxon>
        <taxon>Candidatus Magnetominusculus</taxon>
    </lineage>
</organism>
<keyword evidence="10 17" id="KW-0520">NAD</keyword>
<comment type="catalytic activity">
    <reaction evidence="16 17 19">
        <text>(6S)-NADPHX + ADP = AMP + phosphate + NADPH + H(+)</text>
        <dbReference type="Rhea" id="RHEA:32235"/>
        <dbReference type="ChEBI" id="CHEBI:15378"/>
        <dbReference type="ChEBI" id="CHEBI:43474"/>
        <dbReference type="ChEBI" id="CHEBI:57783"/>
        <dbReference type="ChEBI" id="CHEBI:64076"/>
        <dbReference type="ChEBI" id="CHEBI:456215"/>
        <dbReference type="ChEBI" id="CHEBI:456216"/>
        <dbReference type="EC" id="4.2.1.136"/>
    </reaction>
</comment>
<name>A0ABR5SEP6_9BACT</name>
<dbReference type="PANTHER" id="PTHR12592">
    <property type="entry name" value="ATP-DEPENDENT (S)-NAD(P)H-HYDRATE DEHYDRATASE FAMILY MEMBER"/>
    <property type="match status" value="1"/>
</dbReference>
<feature type="binding site" evidence="18">
    <location>
        <position position="122"/>
    </location>
    <ligand>
        <name>K(+)</name>
        <dbReference type="ChEBI" id="CHEBI:29103"/>
    </ligand>
</feature>
<evidence type="ECO:0000256" key="10">
    <source>
        <dbReference type="ARBA" id="ARBA00023027"/>
    </source>
</evidence>
<dbReference type="EC" id="4.2.1.136" evidence="19"/>
<evidence type="ECO:0000313" key="23">
    <source>
        <dbReference type="Proteomes" id="UP000060487"/>
    </source>
</evidence>
<keyword evidence="5 18" id="KW-0479">Metal-binding</keyword>
<comment type="cofactor">
    <cofactor evidence="18 19">
        <name>K(+)</name>
        <dbReference type="ChEBI" id="CHEBI:29103"/>
    </cofactor>
    <text evidence="18 19">Binds 1 potassium ion per subunit.</text>
</comment>
<evidence type="ECO:0000259" key="21">
    <source>
        <dbReference type="PROSITE" id="PS51385"/>
    </source>
</evidence>
<protein>
    <recommendedName>
        <fullName evidence="19">Bifunctional NAD(P)H-hydrate repair enzyme</fullName>
    </recommendedName>
    <alternativeName>
        <fullName evidence="19">Nicotinamide nucleotide repair protein</fullName>
    </alternativeName>
    <domain>
        <recommendedName>
            <fullName evidence="19">ADP-dependent (S)-NAD(P)H-hydrate dehydratase</fullName>
            <ecNumber evidence="19">4.2.1.136</ecNumber>
        </recommendedName>
        <alternativeName>
            <fullName evidence="19">ADP-dependent NAD(P)HX dehydratase</fullName>
        </alternativeName>
    </domain>
    <domain>
        <recommendedName>
            <fullName evidence="19">NAD(P)H-hydrate epimerase</fullName>
            <ecNumber evidence="19">5.1.99.6</ecNumber>
        </recommendedName>
    </domain>
</protein>
<evidence type="ECO:0000256" key="2">
    <source>
        <dbReference type="ARBA" id="ARBA00000909"/>
    </source>
</evidence>
<comment type="similarity">
    <text evidence="4 19">In the C-terminal section; belongs to the NnrD/CARKD family.</text>
</comment>
<evidence type="ECO:0000256" key="17">
    <source>
        <dbReference type="HAMAP-Rule" id="MF_01965"/>
    </source>
</evidence>
<dbReference type="EC" id="5.1.99.6" evidence="19"/>
<feature type="domain" description="YjeF N-terminal" evidence="21">
    <location>
        <begin position="9"/>
        <end position="212"/>
    </location>
</feature>
<dbReference type="HAMAP" id="MF_01965">
    <property type="entry name" value="NADHX_dehydratase"/>
    <property type="match status" value="1"/>
</dbReference>
<dbReference type="Gene3D" id="3.40.50.10260">
    <property type="entry name" value="YjeF N-terminal domain"/>
    <property type="match status" value="1"/>
</dbReference>
<dbReference type="InterPro" id="IPR030677">
    <property type="entry name" value="Nnr"/>
</dbReference>
<comment type="similarity">
    <text evidence="17">Belongs to the NnrD/CARKD family.</text>
</comment>
<comment type="catalytic activity">
    <reaction evidence="1 18 19">
        <text>(6R)-NADHX = (6S)-NADHX</text>
        <dbReference type="Rhea" id="RHEA:32215"/>
        <dbReference type="ChEBI" id="CHEBI:64074"/>
        <dbReference type="ChEBI" id="CHEBI:64075"/>
        <dbReference type="EC" id="5.1.99.6"/>
    </reaction>
</comment>
<comment type="function">
    <text evidence="17">Catalyzes the dehydration of the S-form of NAD(P)HX at the expense of ADP, which is converted to AMP. Together with NAD(P)HX epimerase, which catalyzes the epimerization of the S- and R-forms, the enzyme allows the repair of both epimers of NAD(P)HX, a damaged form of NAD(P)H that is a result of enzymatic or heat-dependent hydration.</text>
</comment>
<keyword evidence="12 17" id="KW-0456">Lyase</keyword>
<comment type="caution">
    <text evidence="18">Lacks conserved residue(s) required for the propagation of feature annotation.</text>
</comment>
<evidence type="ECO:0000256" key="5">
    <source>
        <dbReference type="ARBA" id="ARBA00022723"/>
    </source>
</evidence>
<evidence type="ECO:0000256" key="12">
    <source>
        <dbReference type="ARBA" id="ARBA00023239"/>
    </source>
</evidence>
<dbReference type="InterPro" id="IPR036652">
    <property type="entry name" value="YjeF_N_dom_sf"/>
</dbReference>
<comment type="catalytic activity">
    <reaction evidence="2 18 19">
        <text>(6R)-NADPHX = (6S)-NADPHX</text>
        <dbReference type="Rhea" id="RHEA:32227"/>
        <dbReference type="ChEBI" id="CHEBI:64076"/>
        <dbReference type="ChEBI" id="CHEBI:64077"/>
        <dbReference type="EC" id="5.1.99.6"/>
    </reaction>
</comment>
<comment type="similarity">
    <text evidence="18">Belongs to the NnrE/AIBP family.</text>
</comment>
<dbReference type="EMBL" id="LNQR01000083">
    <property type="protein sequence ID" value="KWT82805.1"/>
    <property type="molecule type" value="Genomic_DNA"/>
</dbReference>
<comment type="function">
    <text evidence="18">Catalyzes the epimerization of the S- and R-forms of NAD(P)HX, a damaged form of NAD(P)H that is a result of enzymatic or heat-dependent hydration. This is a prerequisite for the S-specific NAD(P)H-hydrate dehydratase to allow the repair of both epimers of NAD(P)HX.</text>
</comment>
<evidence type="ECO:0000256" key="6">
    <source>
        <dbReference type="ARBA" id="ARBA00022741"/>
    </source>
</evidence>
<dbReference type="PROSITE" id="PS51385">
    <property type="entry name" value="YJEF_N"/>
    <property type="match status" value="1"/>
</dbReference>
<proteinExistence type="inferred from homology"/>
<feature type="binding site" evidence="17">
    <location>
        <position position="459"/>
    </location>
    <ligand>
        <name>(6S)-NADPHX</name>
        <dbReference type="ChEBI" id="CHEBI:64076"/>
    </ligand>
</feature>
<keyword evidence="6 17" id="KW-0547">Nucleotide-binding</keyword>
<dbReference type="InterPro" id="IPR017953">
    <property type="entry name" value="Carbohydrate_kinase_pred_CS"/>
</dbReference>
<dbReference type="Pfam" id="PF03853">
    <property type="entry name" value="YjeF_N"/>
    <property type="match status" value="1"/>
</dbReference>
<feature type="binding site" evidence="17">
    <location>
        <begin position="429"/>
        <end position="433"/>
    </location>
    <ligand>
        <name>AMP</name>
        <dbReference type="ChEBI" id="CHEBI:456215"/>
    </ligand>
</feature>
<dbReference type="PIRSF" id="PIRSF017184">
    <property type="entry name" value="Nnr"/>
    <property type="match status" value="1"/>
</dbReference>
<keyword evidence="8 17" id="KW-0521">NADP</keyword>
<dbReference type="Gene3D" id="3.40.1190.20">
    <property type="match status" value="1"/>
</dbReference>
<evidence type="ECO:0000256" key="19">
    <source>
        <dbReference type="PIRNR" id="PIRNR017184"/>
    </source>
</evidence>
<gene>
    <name evidence="17" type="primary">nnrD</name>
    <name evidence="18" type="synonym">nnrE</name>
    <name evidence="22" type="ORF">ASN18_2394</name>
</gene>
<keyword evidence="11 18" id="KW-0413">Isomerase</keyword>
<evidence type="ECO:0000256" key="4">
    <source>
        <dbReference type="ARBA" id="ARBA00009524"/>
    </source>
</evidence>
<evidence type="ECO:0000259" key="20">
    <source>
        <dbReference type="PROSITE" id="PS51383"/>
    </source>
</evidence>
<evidence type="ECO:0000256" key="1">
    <source>
        <dbReference type="ARBA" id="ARBA00000013"/>
    </source>
</evidence>
<feature type="binding site" evidence="17">
    <location>
        <position position="257"/>
    </location>
    <ligand>
        <name>(6S)-NADPHX</name>
        <dbReference type="ChEBI" id="CHEBI:64076"/>
    </ligand>
</feature>
<feature type="binding site" evidence="18">
    <location>
        <position position="155"/>
    </location>
    <ligand>
        <name>(6S)-NADPHX</name>
        <dbReference type="ChEBI" id="CHEBI:64076"/>
    </ligand>
</feature>
<dbReference type="Proteomes" id="UP000060487">
    <property type="component" value="Unassembled WGS sequence"/>
</dbReference>
<comment type="subunit">
    <text evidence="17">Homotetramer.</text>
</comment>
<feature type="binding site" evidence="17">
    <location>
        <position position="385"/>
    </location>
    <ligand>
        <name>(6S)-NADPHX</name>
        <dbReference type="ChEBI" id="CHEBI:64076"/>
    </ligand>
</feature>
<evidence type="ECO:0000313" key="22">
    <source>
        <dbReference type="EMBL" id="KWT82805.1"/>
    </source>
</evidence>
<comment type="cofactor">
    <cofactor evidence="17">
        <name>Mg(2+)</name>
        <dbReference type="ChEBI" id="CHEBI:18420"/>
    </cofactor>
</comment>
<keyword evidence="23" id="KW-1185">Reference proteome</keyword>
<evidence type="ECO:0000256" key="13">
    <source>
        <dbReference type="ARBA" id="ARBA00023268"/>
    </source>
</evidence>
<evidence type="ECO:0000256" key="14">
    <source>
        <dbReference type="ARBA" id="ARBA00025153"/>
    </source>
</evidence>
<dbReference type="SUPFAM" id="SSF53613">
    <property type="entry name" value="Ribokinase-like"/>
    <property type="match status" value="1"/>
</dbReference>
<dbReference type="CDD" id="cd01171">
    <property type="entry name" value="YXKO-related"/>
    <property type="match status" value="1"/>
</dbReference>
<keyword evidence="7 17" id="KW-0067">ATP-binding</keyword>
<dbReference type="NCBIfam" id="TIGR00196">
    <property type="entry name" value="yjeF_cterm"/>
    <property type="match status" value="1"/>
</dbReference>
<evidence type="ECO:0000256" key="11">
    <source>
        <dbReference type="ARBA" id="ARBA00023235"/>
    </source>
</evidence>
<dbReference type="PROSITE" id="PS51383">
    <property type="entry name" value="YJEF_C_3"/>
    <property type="match status" value="1"/>
</dbReference>
<feature type="domain" description="YjeF C-terminal" evidence="20">
    <location>
        <begin position="222"/>
        <end position="518"/>
    </location>
</feature>
<feature type="binding site" evidence="18">
    <location>
        <position position="158"/>
    </location>
    <ligand>
        <name>K(+)</name>
        <dbReference type="ChEBI" id="CHEBI:29103"/>
    </ligand>
</feature>
<accession>A0ABR5SEP6</accession>
<dbReference type="InterPro" id="IPR029056">
    <property type="entry name" value="Ribokinase-like"/>
</dbReference>
<dbReference type="InterPro" id="IPR000631">
    <property type="entry name" value="CARKD"/>
</dbReference>
<reference evidence="22 23" key="1">
    <citation type="submission" date="2015-11" db="EMBL/GenBank/DDBJ databases">
        <authorList>
            <person name="Lin W."/>
        </authorList>
    </citation>
    <scope>NUCLEOTIDE SEQUENCE [LARGE SCALE GENOMIC DNA]</scope>
    <source>
        <strain evidence="22 23">HCH-1</strain>
    </source>
</reference>
<evidence type="ECO:0000256" key="15">
    <source>
        <dbReference type="ARBA" id="ARBA00048238"/>
    </source>
</evidence>
<dbReference type="PROSITE" id="PS01050">
    <property type="entry name" value="YJEF_C_2"/>
    <property type="match status" value="1"/>
</dbReference>
<dbReference type="PANTHER" id="PTHR12592:SF0">
    <property type="entry name" value="ATP-DEPENDENT (S)-NAD(P)H-HYDRATE DEHYDRATASE"/>
    <property type="match status" value="1"/>
</dbReference>
<feature type="binding site" evidence="17">
    <location>
        <position position="329"/>
    </location>
    <ligand>
        <name>(6S)-NADPHX</name>
        <dbReference type="ChEBI" id="CHEBI:64076"/>
    </ligand>
</feature>
<keyword evidence="9 18" id="KW-0630">Potassium</keyword>
<feature type="binding site" evidence="18">
    <location>
        <position position="57"/>
    </location>
    <ligand>
        <name>K(+)</name>
        <dbReference type="ChEBI" id="CHEBI:29103"/>
    </ligand>
</feature>
<dbReference type="RefSeq" id="WP_085052991.1">
    <property type="nucleotide sequence ID" value="NZ_LNQR01000083.1"/>
</dbReference>